<sequence length="133" mass="14794">MTDIRTLPIAADIAMHKLYIAIARMLLGFASHMHPQEGFLSHESRRQERVLHFVALPGSASCRIRCVDRQIVGDGYLDHWLSRSPPSPFSGKQFQEIGLWLGEINPPAHPPASNRDLAIMVRNDVSEALGKSA</sequence>
<accession>A0ABV2GZA2</accession>
<dbReference type="Proteomes" id="UP001549204">
    <property type="component" value="Unassembled WGS sequence"/>
</dbReference>
<protein>
    <submittedName>
        <fullName evidence="1">Uncharacterized protein</fullName>
    </submittedName>
</protein>
<dbReference type="RefSeq" id="WP_263792270.1">
    <property type="nucleotide sequence ID" value="NZ_JBEPMC010000020.1"/>
</dbReference>
<comment type="caution">
    <text evidence="1">The sequence shown here is derived from an EMBL/GenBank/DDBJ whole genome shotgun (WGS) entry which is preliminary data.</text>
</comment>
<evidence type="ECO:0000313" key="1">
    <source>
        <dbReference type="EMBL" id="MET3583609.1"/>
    </source>
</evidence>
<evidence type="ECO:0000313" key="2">
    <source>
        <dbReference type="Proteomes" id="UP001549204"/>
    </source>
</evidence>
<organism evidence="1 2">
    <name type="scientific">Mesorhizobium robiniae</name>
    <dbReference type="NCBI Taxonomy" id="559315"/>
    <lineage>
        <taxon>Bacteria</taxon>
        <taxon>Pseudomonadati</taxon>
        <taxon>Pseudomonadota</taxon>
        <taxon>Alphaproteobacteria</taxon>
        <taxon>Hyphomicrobiales</taxon>
        <taxon>Phyllobacteriaceae</taxon>
        <taxon>Mesorhizobium</taxon>
    </lineage>
</organism>
<proteinExistence type="predicted"/>
<gene>
    <name evidence="1" type="ORF">ABID19_006674</name>
</gene>
<dbReference type="EMBL" id="JBEPMC010000020">
    <property type="protein sequence ID" value="MET3583609.1"/>
    <property type="molecule type" value="Genomic_DNA"/>
</dbReference>
<reference evidence="1 2" key="1">
    <citation type="submission" date="2024-06" db="EMBL/GenBank/DDBJ databases">
        <title>Genomic Encyclopedia of Type Strains, Phase IV (KMG-IV): sequencing the most valuable type-strain genomes for metagenomic binning, comparative biology and taxonomic classification.</title>
        <authorList>
            <person name="Goeker M."/>
        </authorList>
    </citation>
    <scope>NUCLEOTIDE SEQUENCE [LARGE SCALE GENOMIC DNA]</scope>
    <source>
        <strain evidence="1 2">DSM 100022</strain>
    </source>
</reference>
<keyword evidence="2" id="KW-1185">Reference proteome</keyword>
<name>A0ABV2GZA2_9HYPH</name>